<evidence type="ECO:0000313" key="1">
    <source>
        <dbReference type="EMBL" id="JAE26922.1"/>
    </source>
</evidence>
<name>A0A0A9GR27_ARUDO</name>
<accession>A0A0A9GR27</accession>
<reference evidence="1" key="1">
    <citation type="submission" date="2014-09" db="EMBL/GenBank/DDBJ databases">
        <authorList>
            <person name="Magalhaes I.L.F."/>
            <person name="Oliveira U."/>
            <person name="Santos F.R."/>
            <person name="Vidigal T.H.D.A."/>
            <person name="Brescovit A.D."/>
            <person name="Santos A.J."/>
        </authorList>
    </citation>
    <scope>NUCLEOTIDE SEQUENCE</scope>
    <source>
        <tissue evidence="1">Shoot tissue taken approximately 20 cm above the soil surface</tissue>
    </source>
</reference>
<protein>
    <submittedName>
        <fullName evidence="1">Uncharacterized protein</fullName>
    </submittedName>
</protein>
<dbReference type="EMBL" id="GBRH01170974">
    <property type="protein sequence ID" value="JAE26922.1"/>
    <property type="molecule type" value="Transcribed_RNA"/>
</dbReference>
<organism evidence="1">
    <name type="scientific">Arundo donax</name>
    <name type="common">Giant reed</name>
    <name type="synonym">Donax arundinaceus</name>
    <dbReference type="NCBI Taxonomy" id="35708"/>
    <lineage>
        <taxon>Eukaryota</taxon>
        <taxon>Viridiplantae</taxon>
        <taxon>Streptophyta</taxon>
        <taxon>Embryophyta</taxon>
        <taxon>Tracheophyta</taxon>
        <taxon>Spermatophyta</taxon>
        <taxon>Magnoliopsida</taxon>
        <taxon>Liliopsida</taxon>
        <taxon>Poales</taxon>
        <taxon>Poaceae</taxon>
        <taxon>PACMAD clade</taxon>
        <taxon>Arundinoideae</taxon>
        <taxon>Arundineae</taxon>
        <taxon>Arundo</taxon>
    </lineage>
</organism>
<reference evidence="1" key="2">
    <citation type="journal article" date="2015" name="Data Brief">
        <title>Shoot transcriptome of the giant reed, Arundo donax.</title>
        <authorList>
            <person name="Barrero R.A."/>
            <person name="Guerrero F.D."/>
            <person name="Moolhuijzen P."/>
            <person name="Goolsby J.A."/>
            <person name="Tidwell J."/>
            <person name="Bellgard S.E."/>
            <person name="Bellgard M.I."/>
        </authorList>
    </citation>
    <scope>NUCLEOTIDE SEQUENCE</scope>
    <source>
        <tissue evidence="1">Shoot tissue taken approximately 20 cm above the soil surface</tissue>
    </source>
</reference>
<dbReference type="AlphaFoldDB" id="A0A0A9GR27"/>
<sequence>MYFSTSPLNFFLKLAIWCLKHSLCSAAAPKTLYTP</sequence>
<proteinExistence type="predicted"/>